<evidence type="ECO:0000313" key="3">
    <source>
        <dbReference type="Proteomes" id="UP000325286"/>
    </source>
</evidence>
<feature type="transmembrane region" description="Helical" evidence="1">
    <location>
        <begin position="385"/>
        <end position="406"/>
    </location>
</feature>
<keyword evidence="3" id="KW-1185">Reference proteome</keyword>
<evidence type="ECO:0000313" key="2">
    <source>
        <dbReference type="EMBL" id="QEG43660.1"/>
    </source>
</evidence>
<dbReference type="KEGG" id="rul:UC8_57120"/>
<gene>
    <name evidence="2" type="ORF">UC8_57120</name>
</gene>
<sequence>MSEILFHYKRPDPATWVYLSSFLTIGLFFVFHRFWSIRNLDILLLLLLAPGLLMVHDGRRAEFQASEAKAAAEVLLPTTDEAGAAIDFADPDADQVPAELSGPLRQRRDAIEAVEDARGLQLRGFIWLLGIQILILLRLLLDAAMVRRPLLAPNLTTGGLFFIGVSLLIFLMANVITSTARQQLEQGPELSRAGYPLMQALPALPTRTESYGHLTPAAANEPATAEATPPRAGAVIARILVIAAHIAVLVGIVLIGYRHFGNLRAGAGCALLYLMLPYTAQMTGRVDHVMPAAMLVWAVLMYRRPLIAGIFLGLAAGLVYYPLFLLPLWISFYWQRGLKRFNIGVLVTIGVLMLCLSLGGSEELGTRLRQMFGLWLPRSENLQGVWGLGWFAIWRLPVLVAFLLLAGFYSVWPAQKNLGTLISCSAALMVAAQFWHGYGGGLYIAWFLPLLLLTIFRPNLEDRVALKVIGGSSLPSGRRAPDSQTEAA</sequence>
<name>A0A5B9R0B5_9BACT</name>
<dbReference type="EMBL" id="CP042914">
    <property type="protein sequence ID" value="QEG43660.1"/>
    <property type="molecule type" value="Genomic_DNA"/>
</dbReference>
<dbReference type="RefSeq" id="WP_068138147.1">
    <property type="nucleotide sequence ID" value="NZ_CP042914.1"/>
</dbReference>
<feature type="transmembrane region" description="Helical" evidence="1">
    <location>
        <begin position="235"/>
        <end position="257"/>
    </location>
</feature>
<feature type="transmembrane region" description="Helical" evidence="1">
    <location>
        <begin position="158"/>
        <end position="176"/>
    </location>
</feature>
<evidence type="ECO:0000256" key="1">
    <source>
        <dbReference type="SAM" id="Phobius"/>
    </source>
</evidence>
<reference evidence="2 3" key="1">
    <citation type="submission" date="2019-08" db="EMBL/GenBank/DDBJ databases">
        <title>Deep-cultivation of Planctomycetes and their phenomic and genomic characterization uncovers novel biology.</title>
        <authorList>
            <person name="Wiegand S."/>
            <person name="Jogler M."/>
            <person name="Boedeker C."/>
            <person name="Pinto D."/>
            <person name="Vollmers J."/>
            <person name="Rivas-Marin E."/>
            <person name="Kohn T."/>
            <person name="Peeters S.H."/>
            <person name="Heuer A."/>
            <person name="Rast P."/>
            <person name="Oberbeckmann S."/>
            <person name="Bunk B."/>
            <person name="Jeske O."/>
            <person name="Meyerdierks A."/>
            <person name="Storesund J.E."/>
            <person name="Kallscheuer N."/>
            <person name="Luecker S."/>
            <person name="Lage O.M."/>
            <person name="Pohl T."/>
            <person name="Merkel B.J."/>
            <person name="Hornburger P."/>
            <person name="Mueller R.-W."/>
            <person name="Bruemmer F."/>
            <person name="Labrenz M."/>
            <person name="Spormann A.M."/>
            <person name="Op den Camp H."/>
            <person name="Overmann J."/>
            <person name="Amann R."/>
            <person name="Jetten M.S.M."/>
            <person name="Mascher T."/>
            <person name="Medema M.H."/>
            <person name="Devos D.P."/>
            <person name="Kaster A.-K."/>
            <person name="Ovreas L."/>
            <person name="Rohde M."/>
            <person name="Galperin M.Y."/>
            <person name="Jogler C."/>
        </authorList>
    </citation>
    <scope>NUCLEOTIDE SEQUENCE [LARGE SCALE GENOMIC DNA]</scope>
    <source>
        <strain evidence="2 3">UC8</strain>
    </source>
</reference>
<feature type="transmembrane region" description="Helical" evidence="1">
    <location>
        <begin position="12"/>
        <end position="31"/>
    </location>
</feature>
<feature type="transmembrane region" description="Helical" evidence="1">
    <location>
        <begin position="442"/>
        <end position="460"/>
    </location>
</feature>
<protein>
    <recommendedName>
        <fullName evidence="4">Transmembrane protein</fullName>
    </recommendedName>
</protein>
<dbReference type="OrthoDB" id="256769at2"/>
<organism evidence="2 3">
    <name type="scientific">Roseimaritima ulvae</name>
    <dbReference type="NCBI Taxonomy" id="980254"/>
    <lineage>
        <taxon>Bacteria</taxon>
        <taxon>Pseudomonadati</taxon>
        <taxon>Planctomycetota</taxon>
        <taxon>Planctomycetia</taxon>
        <taxon>Pirellulales</taxon>
        <taxon>Pirellulaceae</taxon>
        <taxon>Roseimaritima</taxon>
    </lineage>
</organism>
<evidence type="ECO:0008006" key="4">
    <source>
        <dbReference type="Google" id="ProtNLM"/>
    </source>
</evidence>
<feature type="transmembrane region" description="Helical" evidence="1">
    <location>
        <begin position="341"/>
        <end position="359"/>
    </location>
</feature>
<proteinExistence type="predicted"/>
<dbReference type="Proteomes" id="UP000325286">
    <property type="component" value="Chromosome"/>
</dbReference>
<keyword evidence="1" id="KW-0812">Transmembrane</keyword>
<accession>A0A5B9R0B5</accession>
<keyword evidence="1" id="KW-0472">Membrane</keyword>
<keyword evidence="1" id="KW-1133">Transmembrane helix</keyword>
<feature type="transmembrane region" description="Helical" evidence="1">
    <location>
        <begin position="125"/>
        <end position="146"/>
    </location>
</feature>
<dbReference type="AlphaFoldDB" id="A0A5B9R0B5"/>